<evidence type="ECO:0000313" key="1">
    <source>
        <dbReference type="EMBL" id="ADL24769.1"/>
    </source>
</evidence>
<dbReference type="SUPFAM" id="SSF53335">
    <property type="entry name" value="S-adenosyl-L-methionine-dependent methyltransferases"/>
    <property type="match status" value="1"/>
</dbReference>
<proteinExistence type="predicted"/>
<dbReference type="AlphaFoldDB" id="D9SBA8"/>
<dbReference type="Proteomes" id="UP000000517">
    <property type="component" value="Chromosome"/>
</dbReference>
<dbReference type="HOGENOM" id="CLU_1150503_0_0_0"/>
<protein>
    <submittedName>
        <fullName evidence="1">UbiG domain protein</fullName>
    </submittedName>
</protein>
<dbReference type="eggNOG" id="COG2227">
    <property type="taxonomic scope" value="Bacteria"/>
</dbReference>
<sequence length="241" mass="26532">MKHGGKDNLYICAMGKLQGQSSFFVPGPPAKPGEAHRPLVEFLLREVRGETVLDLGGGAGAYSLEMKKAGFDTTVADINEKSLAVAEKNGLKTKLLEPGEPLGENLADTVMMIEVLEHVPNPVDFLKSAIGAAKKRVVFSLPCTDDFNTLFECGLTYAHIAVSDHLWHFSYDEMKQMLDSLGVEYRLTMGDYLFPGAGIKLLRGCFKGPLGLLILPFRVLNKLGLIPKRYPSRFYGVIEKR</sequence>
<evidence type="ECO:0000313" key="2">
    <source>
        <dbReference type="Proteomes" id="UP000000517"/>
    </source>
</evidence>
<reference evidence="2" key="1">
    <citation type="submission" date="2010-08" db="EMBL/GenBank/DDBJ databases">
        <title>Complete sequence of Fibrobacter succinogenes subsp. succinogenes S85.</title>
        <authorList>
            <person name="Durkin A.S."/>
            <person name="Nelson K.E."/>
            <person name="Morrison M."/>
            <person name="Forsberg C.W."/>
            <person name="Wilson D.B."/>
            <person name="Russell J.B."/>
            <person name="Cann I.K.O."/>
            <person name="Mackie R.I."/>
            <person name="White B.A."/>
        </authorList>
    </citation>
    <scope>NUCLEOTIDE SEQUENCE [LARGE SCALE GENOMIC DNA]</scope>
    <source>
        <strain evidence="2">ATCC 19169 / S85</strain>
    </source>
</reference>
<name>D9SBA8_FIBSS</name>
<dbReference type="EMBL" id="CP002158">
    <property type="protein sequence ID" value="ADL24769.1"/>
    <property type="molecule type" value="Genomic_DNA"/>
</dbReference>
<gene>
    <name evidence="1" type="ordered locus">FSU_1859</name>
</gene>
<dbReference type="PANTHER" id="PTHR43861">
    <property type="entry name" value="TRANS-ACONITATE 2-METHYLTRANSFERASE-RELATED"/>
    <property type="match status" value="1"/>
</dbReference>
<accession>D9SBA8</accession>
<organism evidence="1 2">
    <name type="scientific">Fibrobacter succinogenes (strain ATCC 19169 / S85)</name>
    <dbReference type="NCBI Taxonomy" id="59374"/>
    <lineage>
        <taxon>Bacteria</taxon>
        <taxon>Pseudomonadati</taxon>
        <taxon>Fibrobacterota</taxon>
        <taxon>Fibrobacteria</taxon>
        <taxon>Fibrobacterales</taxon>
        <taxon>Fibrobacteraceae</taxon>
        <taxon>Fibrobacter</taxon>
    </lineage>
</organism>
<dbReference type="PANTHER" id="PTHR43861:SF6">
    <property type="entry name" value="METHYLTRANSFERASE TYPE 11"/>
    <property type="match status" value="1"/>
</dbReference>
<dbReference type="Gene3D" id="3.40.50.150">
    <property type="entry name" value="Vaccinia Virus protein VP39"/>
    <property type="match status" value="1"/>
</dbReference>
<dbReference type="Pfam" id="PF13489">
    <property type="entry name" value="Methyltransf_23"/>
    <property type="match status" value="1"/>
</dbReference>
<dbReference type="InterPro" id="IPR029063">
    <property type="entry name" value="SAM-dependent_MTases_sf"/>
</dbReference>
<dbReference type="KEGG" id="fsc:FSU_1859"/>
<dbReference type="STRING" id="59374.FSU_1859"/>
<dbReference type="CDD" id="cd02440">
    <property type="entry name" value="AdoMet_MTases"/>
    <property type="match status" value="1"/>
</dbReference>